<dbReference type="Gene3D" id="3.40.50.740">
    <property type="match status" value="1"/>
</dbReference>
<dbReference type="Gene3D" id="3.30.2070.10">
    <property type="entry name" value="Formate dehydrogenase/DMSO reductase"/>
    <property type="match status" value="1"/>
</dbReference>
<dbReference type="InterPro" id="IPR050612">
    <property type="entry name" value="Prok_Mopterin_Oxidored"/>
</dbReference>
<evidence type="ECO:0000313" key="7">
    <source>
        <dbReference type="EMBL" id="MFN2976921.1"/>
    </source>
</evidence>
<dbReference type="PANTHER" id="PTHR43742">
    <property type="entry name" value="TRIMETHYLAMINE-N-OXIDE REDUCTASE"/>
    <property type="match status" value="1"/>
</dbReference>
<dbReference type="RefSeq" id="WP_263414899.1">
    <property type="nucleotide sequence ID" value="NZ_BAABBH010000001.1"/>
</dbReference>
<dbReference type="Gene3D" id="2.20.25.90">
    <property type="entry name" value="ADC-like domains"/>
    <property type="match status" value="1"/>
</dbReference>
<evidence type="ECO:0000256" key="4">
    <source>
        <dbReference type="ARBA" id="ARBA00023014"/>
    </source>
</evidence>
<feature type="domain" description="4Fe-4S Mo/W bis-MGD-type" evidence="6">
    <location>
        <begin position="34"/>
        <end position="93"/>
    </location>
</feature>
<dbReference type="Pfam" id="PF04879">
    <property type="entry name" value="Molybdop_Fe4S4"/>
    <property type="match status" value="1"/>
</dbReference>
<dbReference type="InterPro" id="IPR006656">
    <property type="entry name" value="Mopterin_OxRdtase"/>
</dbReference>
<comment type="caution">
    <text evidence="7">The sequence shown here is derived from an EMBL/GenBank/DDBJ whole genome shotgun (WGS) entry which is preliminary data.</text>
</comment>
<dbReference type="CDD" id="cd02766">
    <property type="entry name" value="MopB_3"/>
    <property type="match status" value="1"/>
</dbReference>
<name>A0ABW9KMB4_9BACT</name>
<dbReference type="PANTHER" id="PTHR43742:SF6">
    <property type="entry name" value="OXIDOREDUCTASE YYAE-RELATED"/>
    <property type="match status" value="1"/>
</dbReference>
<dbReference type="SUPFAM" id="SSF53706">
    <property type="entry name" value="Formate dehydrogenase/DMSO reductase, domains 1-3"/>
    <property type="match status" value="1"/>
</dbReference>
<dbReference type="Pfam" id="PF00384">
    <property type="entry name" value="Molybdopterin"/>
    <property type="match status" value="1"/>
</dbReference>
<gene>
    <name evidence="7" type="ORF">ACK2TP_14215</name>
</gene>
<dbReference type="SUPFAM" id="SSF50692">
    <property type="entry name" value="ADC-like"/>
    <property type="match status" value="1"/>
</dbReference>
<dbReference type="Gene3D" id="3.40.228.10">
    <property type="entry name" value="Dimethylsulfoxide Reductase, domain 2"/>
    <property type="match status" value="1"/>
</dbReference>
<evidence type="ECO:0000256" key="5">
    <source>
        <dbReference type="SAM" id="MobiDB-lite"/>
    </source>
</evidence>
<dbReference type="Proteomes" id="UP001634747">
    <property type="component" value="Unassembled WGS sequence"/>
</dbReference>
<keyword evidence="3" id="KW-0408">Iron</keyword>
<organism evidence="7 8">
    <name type="scientific">Terriglobus aquaticus</name>
    <dbReference type="NCBI Taxonomy" id="940139"/>
    <lineage>
        <taxon>Bacteria</taxon>
        <taxon>Pseudomonadati</taxon>
        <taxon>Acidobacteriota</taxon>
        <taxon>Terriglobia</taxon>
        <taxon>Terriglobales</taxon>
        <taxon>Acidobacteriaceae</taxon>
        <taxon>Terriglobus</taxon>
    </lineage>
</organism>
<reference evidence="7 8" key="1">
    <citation type="submission" date="2024-12" db="EMBL/GenBank/DDBJ databases">
        <authorList>
            <person name="Lee Y."/>
        </authorList>
    </citation>
    <scope>NUCLEOTIDE SEQUENCE [LARGE SCALE GENOMIC DNA]</scope>
    <source>
        <strain evidence="7 8">03SUJ4</strain>
    </source>
</reference>
<keyword evidence="2" id="KW-0479">Metal-binding</keyword>
<dbReference type="InterPro" id="IPR006657">
    <property type="entry name" value="MoPterin_dinucl-bd_dom"/>
</dbReference>
<dbReference type="EMBL" id="JBJYXY010000001">
    <property type="protein sequence ID" value="MFN2976921.1"/>
    <property type="molecule type" value="Genomic_DNA"/>
</dbReference>
<evidence type="ECO:0000259" key="6">
    <source>
        <dbReference type="PROSITE" id="PS51669"/>
    </source>
</evidence>
<sequence>MNVPAAVSSGLAPVSPEYKADDNGASGSATASGFRLHHATCSLDCPDSCRVIATEDLATGRLVKLQGDPAHPVTRGFLCGKVARYLDHVYAPDRLLYPMRRRAGVPKGPLQHGREAESFERISWDEALSAICGRLQSVSDDHGPESILPYSYAGTIGQLGYGSMDRRFFHRLGASQLDRTICATAGAAALTDVYGTRLGMEPQSFAKAKLIIAWGANVHGNNIHLWPFIEQARRDGARLVVIDPYQTRTAKLADEHLRIRPGTDVLLAMSIMRVIVDESLYDSAYVESCTHGFAELRERLRAPAYAPEAAAAVTGIAAGQIVALAREYATAKPAAIRVNYGVQRSETGGTAMRAICMLPLLTGAWQHPGGGLLLSTSGAFGFNSARLHMPELMQASPLRRAARTVNMSQLGHALTQLGSEPAHDPPVHALFVYNSNPAAVAPNQNAVLRGMQRPDLFTVVHDSFFTDTADYADILLPAPTWLEQTDLQGAYGHLHVQISPAAIAPLGEARPNTWVFAQLAQRMGFPEPCFRDTDRDLMAQALDSGHPWFQGITVESLEAASGASSTGVTRARGNGFLALDVPRDAAGNFLPFADASWFRTPSGRGEFASESLRARGEDPLPAYYPGEEGFAATSPEYPLQLLPRKGDNWMNSTFANHPRHRAMQGEVAEGLEMHPADAAARGLHGGDEAEVRSARGSLRLRVYLSDRVPPGVVACTLGWNKLSPQGEGVNRLTSERVTDLGGGATFYSTLVQVERVPVQASATDGLPTLAFAAD</sequence>
<comment type="similarity">
    <text evidence="1">Belongs to the prokaryotic molybdopterin-containing oxidoreductase family.</text>
</comment>
<keyword evidence="8" id="KW-1185">Reference proteome</keyword>
<accession>A0ABW9KMB4</accession>
<evidence type="ECO:0000313" key="8">
    <source>
        <dbReference type="Proteomes" id="UP001634747"/>
    </source>
</evidence>
<evidence type="ECO:0000256" key="2">
    <source>
        <dbReference type="ARBA" id="ARBA00022723"/>
    </source>
</evidence>
<dbReference type="PROSITE" id="PS51669">
    <property type="entry name" value="4FE4S_MOW_BIS_MGD"/>
    <property type="match status" value="1"/>
</dbReference>
<dbReference type="InterPro" id="IPR009010">
    <property type="entry name" value="Asp_de-COase-like_dom_sf"/>
</dbReference>
<dbReference type="SMART" id="SM00926">
    <property type="entry name" value="Molybdop_Fe4S4"/>
    <property type="match status" value="1"/>
</dbReference>
<feature type="region of interest" description="Disordered" evidence="5">
    <location>
        <begin position="1"/>
        <end position="26"/>
    </location>
</feature>
<dbReference type="Pfam" id="PF01568">
    <property type="entry name" value="Molydop_binding"/>
    <property type="match status" value="1"/>
</dbReference>
<keyword evidence="4" id="KW-0411">Iron-sulfur</keyword>
<evidence type="ECO:0000256" key="3">
    <source>
        <dbReference type="ARBA" id="ARBA00023004"/>
    </source>
</evidence>
<dbReference type="Gene3D" id="2.40.40.20">
    <property type="match status" value="1"/>
</dbReference>
<evidence type="ECO:0000256" key="1">
    <source>
        <dbReference type="ARBA" id="ARBA00010312"/>
    </source>
</evidence>
<dbReference type="InterPro" id="IPR006963">
    <property type="entry name" value="Mopterin_OxRdtase_4Fe-4S_dom"/>
</dbReference>
<proteinExistence type="inferred from homology"/>
<protein>
    <submittedName>
        <fullName evidence="7">Molybdopterin-dependent oxidoreductase</fullName>
    </submittedName>
</protein>